<evidence type="ECO:0000259" key="2">
    <source>
        <dbReference type="SMART" id="SM00858"/>
    </source>
</evidence>
<keyword evidence="1" id="KW-0812">Transmembrane</keyword>
<feature type="transmembrane region" description="Helical" evidence="1">
    <location>
        <begin position="7"/>
        <end position="27"/>
    </location>
</feature>
<organism evidence="3">
    <name type="scientific">marine sediment metagenome</name>
    <dbReference type="NCBI Taxonomy" id="412755"/>
    <lineage>
        <taxon>unclassified sequences</taxon>
        <taxon>metagenomes</taxon>
        <taxon>ecological metagenomes</taxon>
    </lineage>
</organism>
<evidence type="ECO:0000313" key="3">
    <source>
        <dbReference type="EMBL" id="GAG65086.1"/>
    </source>
</evidence>
<keyword evidence="1" id="KW-0472">Membrane</keyword>
<dbReference type="AlphaFoldDB" id="X1AZA0"/>
<dbReference type="SMART" id="SM00858">
    <property type="entry name" value="SAF"/>
    <property type="match status" value="1"/>
</dbReference>
<protein>
    <recommendedName>
        <fullName evidence="2">SAF domain-containing protein</fullName>
    </recommendedName>
</protein>
<dbReference type="Gene3D" id="3.90.1210.10">
    <property type="entry name" value="Antifreeze-like/N-acetylneuraminic acid synthase C-terminal domain"/>
    <property type="match status" value="1"/>
</dbReference>
<proteinExistence type="predicted"/>
<accession>X1AZA0</accession>
<dbReference type="CDD" id="cd11614">
    <property type="entry name" value="SAF_CpaB_FlgA_like"/>
    <property type="match status" value="1"/>
</dbReference>
<gene>
    <name evidence="3" type="ORF">S01H4_04574</name>
</gene>
<comment type="caution">
    <text evidence="3">The sequence shown here is derived from an EMBL/GenBank/DDBJ whole genome shotgun (WGS) entry which is preliminary data.</text>
</comment>
<dbReference type="InterPro" id="IPR013974">
    <property type="entry name" value="SAF"/>
</dbReference>
<dbReference type="Pfam" id="PF08666">
    <property type="entry name" value="SAF"/>
    <property type="match status" value="1"/>
</dbReference>
<name>X1AZA0_9ZZZZ</name>
<dbReference type="EMBL" id="BART01001237">
    <property type="protein sequence ID" value="GAG65086.1"/>
    <property type="molecule type" value="Genomic_DNA"/>
</dbReference>
<feature type="domain" description="SAF" evidence="2">
    <location>
        <begin position="34"/>
        <end position="96"/>
    </location>
</feature>
<evidence type="ECO:0000256" key="1">
    <source>
        <dbReference type="SAM" id="Phobius"/>
    </source>
</evidence>
<reference evidence="3" key="1">
    <citation type="journal article" date="2014" name="Front. Microbiol.">
        <title>High frequency of phylogenetically diverse reductive dehalogenase-homologous genes in deep subseafloor sedimentary metagenomes.</title>
        <authorList>
            <person name="Kawai M."/>
            <person name="Futagami T."/>
            <person name="Toyoda A."/>
            <person name="Takaki Y."/>
            <person name="Nishi S."/>
            <person name="Hori S."/>
            <person name="Arai W."/>
            <person name="Tsubouchi T."/>
            <person name="Morono Y."/>
            <person name="Uchiyama I."/>
            <person name="Ito T."/>
            <person name="Fujiyama A."/>
            <person name="Inagaki F."/>
            <person name="Takami H."/>
        </authorList>
    </citation>
    <scope>NUCLEOTIDE SEQUENCE</scope>
    <source>
        <strain evidence="3">Expedition CK06-06</strain>
    </source>
</reference>
<keyword evidence="1" id="KW-1133">Transmembrane helix</keyword>
<sequence length="266" mass="30749">MKKYYRKYLILAIMGSIIIGVAFYLLLNNYLDRKEIIVASRDINIGEKIGEDDLYFKEYYKNSLPENYLVSKEDAIGNIINIERKKDDYISKDMFDKDIQISIFDNLLPGDVMIAVNIQYLEPILKELKEGDFISIVSTVEDKDLISSKYFEPLNINSAKYLNQDNYYKDGDEISDINKYFSTGSDYIDNNTFDLSENIILINGQIVVRNLEIICIEENVENNNKNILLNSSNNTTVVYLKCSIKEAPIVARLTKDDNYKIIVEDI</sequence>